<sequence>MGDGGGNVTPYMLKAHEHTPSSENSKGKKHIYLKVSGIKNDQSSRKLTVMNELQKITGTPDAESSQQLHITPDKDEDNKAKFFFAGYRTTTDTIVILTTSSTPVTCVLGSATVAGGAPPRCTGRRKKRSQILNFDRASDTSRIRIDSSQDSEIDSEDDLFEKSKAFFTIWTQAFTTTTLTTFARNSALTLSLSYYCSAGNLDVPLIGC</sequence>
<name>A0A8B7P726_HYAAZ</name>
<dbReference type="RefSeq" id="XP_018021964.1">
    <property type="nucleotide sequence ID" value="XM_018166475.2"/>
</dbReference>
<dbReference type="AlphaFoldDB" id="A0A8B7P726"/>
<gene>
    <name evidence="2" type="primary">LOC108678127</name>
</gene>
<dbReference type="GeneID" id="108678127"/>
<protein>
    <submittedName>
        <fullName evidence="2">Uncharacterized protein LOC108678127</fullName>
    </submittedName>
</protein>
<organism evidence="1 2">
    <name type="scientific">Hyalella azteca</name>
    <name type="common">Amphipod</name>
    <dbReference type="NCBI Taxonomy" id="294128"/>
    <lineage>
        <taxon>Eukaryota</taxon>
        <taxon>Metazoa</taxon>
        <taxon>Ecdysozoa</taxon>
        <taxon>Arthropoda</taxon>
        <taxon>Crustacea</taxon>
        <taxon>Multicrustacea</taxon>
        <taxon>Malacostraca</taxon>
        <taxon>Eumalacostraca</taxon>
        <taxon>Peracarida</taxon>
        <taxon>Amphipoda</taxon>
        <taxon>Senticaudata</taxon>
        <taxon>Talitrida</taxon>
        <taxon>Talitroidea</taxon>
        <taxon>Hyalellidae</taxon>
        <taxon>Hyalella</taxon>
    </lineage>
</organism>
<reference evidence="2" key="1">
    <citation type="submission" date="2025-08" db="UniProtKB">
        <authorList>
            <consortium name="RefSeq"/>
        </authorList>
    </citation>
    <scope>IDENTIFICATION</scope>
    <source>
        <tissue evidence="2">Whole organism</tissue>
    </source>
</reference>
<dbReference type="OrthoDB" id="6403669at2759"/>
<dbReference type="KEGG" id="hazt:108678127"/>
<accession>A0A8B7P726</accession>
<evidence type="ECO:0000313" key="1">
    <source>
        <dbReference type="Proteomes" id="UP000694843"/>
    </source>
</evidence>
<keyword evidence="1" id="KW-1185">Reference proteome</keyword>
<evidence type="ECO:0000313" key="2">
    <source>
        <dbReference type="RefSeq" id="XP_018021964.1"/>
    </source>
</evidence>
<dbReference type="Proteomes" id="UP000694843">
    <property type="component" value="Unplaced"/>
</dbReference>
<proteinExistence type="predicted"/>